<keyword evidence="2" id="KW-0813">Transport</keyword>
<comment type="caution">
    <text evidence="7">The sequence shown here is derived from an EMBL/GenBank/DDBJ whole genome shotgun (WGS) entry which is preliminary data.</text>
</comment>
<feature type="transmembrane region" description="Helical" evidence="6">
    <location>
        <begin position="364"/>
        <end position="385"/>
    </location>
</feature>
<keyword evidence="8" id="KW-1185">Reference proteome</keyword>
<evidence type="ECO:0000256" key="4">
    <source>
        <dbReference type="ARBA" id="ARBA00022989"/>
    </source>
</evidence>
<keyword evidence="5 6" id="KW-0472">Membrane</keyword>
<feature type="transmembrane region" description="Helical" evidence="6">
    <location>
        <begin position="12"/>
        <end position="28"/>
    </location>
</feature>
<keyword evidence="3 6" id="KW-0812">Transmembrane</keyword>
<feature type="transmembrane region" description="Helical" evidence="6">
    <location>
        <begin position="337"/>
        <end position="358"/>
    </location>
</feature>
<feature type="transmembrane region" description="Helical" evidence="6">
    <location>
        <begin position="129"/>
        <end position="148"/>
    </location>
</feature>
<dbReference type="Pfam" id="PF01566">
    <property type="entry name" value="Nramp"/>
    <property type="match status" value="1"/>
</dbReference>
<evidence type="ECO:0000256" key="3">
    <source>
        <dbReference type="ARBA" id="ARBA00022692"/>
    </source>
</evidence>
<feature type="transmembrane region" description="Helical" evidence="6">
    <location>
        <begin position="90"/>
        <end position="109"/>
    </location>
</feature>
<evidence type="ECO:0000313" key="8">
    <source>
        <dbReference type="Proteomes" id="UP001498469"/>
    </source>
</evidence>
<feature type="transmembrane region" description="Helical" evidence="6">
    <location>
        <begin position="48"/>
        <end position="67"/>
    </location>
</feature>
<accession>A0ABU7UTA4</accession>
<dbReference type="PANTHER" id="PTHR11706">
    <property type="entry name" value="SOLUTE CARRIER PROTEIN FAMILY 11 MEMBER"/>
    <property type="match status" value="1"/>
</dbReference>
<evidence type="ECO:0000256" key="5">
    <source>
        <dbReference type="ARBA" id="ARBA00023136"/>
    </source>
</evidence>
<dbReference type="Proteomes" id="UP001498469">
    <property type="component" value="Unassembled WGS sequence"/>
</dbReference>
<protein>
    <submittedName>
        <fullName evidence="7">Divalent metal cation transporter</fullName>
    </submittedName>
</protein>
<name>A0ABU7UTA4_9CLOT</name>
<dbReference type="InterPro" id="IPR001046">
    <property type="entry name" value="NRAMP_fam"/>
</dbReference>
<evidence type="ECO:0000256" key="1">
    <source>
        <dbReference type="ARBA" id="ARBA00004141"/>
    </source>
</evidence>
<evidence type="ECO:0000256" key="6">
    <source>
        <dbReference type="SAM" id="Phobius"/>
    </source>
</evidence>
<proteinExistence type="predicted"/>
<gene>
    <name evidence="7" type="ORF">SJI18_14880</name>
</gene>
<keyword evidence="4 6" id="KW-1133">Transmembrane helix</keyword>
<comment type="subcellular location">
    <subcellularLocation>
        <location evidence="1">Membrane</location>
        <topology evidence="1">Multi-pass membrane protein</topology>
    </subcellularLocation>
</comment>
<feature type="transmembrane region" description="Helical" evidence="6">
    <location>
        <begin position="293"/>
        <end position="317"/>
    </location>
</feature>
<evidence type="ECO:0000313" key="7">
    <source>
        <dbReference type="EMBL" id="MEF2113588.1"/>
    </source>
</evidence>
<feature type="transmembrane region" description="Helical" evidence="6">
    <location>
        <begin position="243"/>
        <end position="265"/>
    </location>
</feature>
<evidence type="ECO:0000256" key="2">
    <source>
        <dbReference type="ARBA" id="ARBA00022448"/>
    </source>
</evidence>
<feature type="transmembrane region" description="Helical" evidence="6">
    <location>
        <begin position="200"/>
        <end position="222"/>
    </location>
</feature>
<feature type="transmembrane region" description="Helical" evidence="6">
    <location>
        <begin position="405"/>
        <end position="427"/>
    </location>
</feature>
<reference evidence="7 8" key="1">
    <citation type="submission" date="2023-11" db="EMBL/GenBank/DDBJ databases">
        <title>Draft genome sequence of a psychrophilic Clostridium strain from permafrost water brine.</title>
        <authorList>
            <person name="Shcherbakova V.A."/>
            <person name="Trubitsyn V.E."/>
            <person name="Zakharyuk A.G."/>
        </authorList>
    </citation>
    <scope>NUCLEOTIDE SEQUENCE [LARGE SCALE GENOMIC DNA]</scope>
    <source>
        <strain evidence="7 8">14F</strain>
    </source>
</reference>
<feature type="transmembrane region" description="Helical" evidence="6">
    <location>
        <begin position="155"/>
        <end position="173"/>
    </location>
</feature>
<organism evidence="7 8">
    <name type="scientific">Clostridium frigoriphilum</name>
    <dbReference type="NCBI Taxonomy" id="443253"/>
    <lineage>
        <taxon>Bacteria</taxon>
        <taxon>Bacillati</taxon>
        <taxon>Bacillota</taxon>
        <taxon>Clostridia</taxon>
        <taxon>Eubacteriales</taxon>
        <taxon>Clostridiaceae</taxon>
        <taxon>Clostridium</taxon>
    </lineage>
</organism>
<dbReference type="EMBL" id="JAZHFS010000014">
    <property type="protein sequence ID" value="MEF2113588.1"/>
    <property type="molecule type" value="Genomic_DNA"/>
</dbReference>
<dbReference type="PANTHER" id="PTHR11706:SF33">
    <property type="entry name" value="NATURAL RESISTANCE-ASSOCIATED MACROPHAGE PROTEIN 2"/>
    <property type="match status" value="1"/>
</dbReference>
<dbReference type="RefSeq" id="WP_216253593.1">
    <property type="nucleotide sequence ID" value="NZ_JAZHFS010000014.1"/>
</dbReference>
<sequence length="429" mass="46527">MYEKTISNKKPWMVGLMLFLSVVGPGLITGSVDNDAGGISAYSVAGAHYGYLLLWTLIPCFIALLVVQEMNARMGIVTQKGLADLIRENFGVKITFFIFLGLLVADIGNTATEFAGIAGSLQVFNLSKYITVPIAVVLVWLLVVKGTYRSVEKIFLVFSVFLLSYVFSALLAHPDWHQIGTSLINPIPSFKGAHGEGIDAGWISTVIGLIGTTIAPWMQFYMQSSVIEKGIKISEYKYELMDVILGCTVTVVVAFFIIVACAATLNKQGISINEAKDAAIALKPLAGDLASSIFAFGLLVASVFSATILPLATAFYICEAFGFEAGIDKAMKEAPEFYWLFTAIIIIGAAIILIPGAPLLQISLGSQVINGMLLPVVLICMMIMVNKKDLMGEYTNNKFKNWVGWVTIVILIALTMVLLFQSLIRILGF</sequence>